<dbReference type="AlphaFoldDB" id="A0A9P9WF39"/>
<feature type="domain" description="Plastocyanin-like" evidence="8">
    <location>
        <begin position="158"/>
        <end position="315"/>
    </location>
</feature>
<dbReference type="InterPro" id="IPR011706">
    <property type="entry name" value="Cu-oxidase_C"/>
</dbReference>
<sequence>MLKLMVLTALAVVVGSPVAGALMAPQISERQNPACENTATSRACWGDFSIDTDYYDNTPKTGQIREYWLSTEMRALAPDGYEREVMVFNGTLPGPTIEADWGDELIIHVTNNIPNNGATQYGTSWYHSHFSLQLAEGLFGPIVIHGPTTANYDVDLGPVLIGDWSHVSAFQIWEETQRVLALKQPVAENGLINGLNPYDCTRSRDPACIGTTDRFEVAFEKGKKYLLRVVGVQVDGYMKFTIDGHRLTVIATDFVPIQPYETDSMILASGQRYDVIVEADQKVDSYWLRAIYQTACNNNDNESKDNILGVVRYEGTDVNADPSTKAHRTITNSCGDEPYENLVPWVLHQVGASDIEDYLILSWYYQLDLVFHWTLRTKTLIVDWAKPTVIDIYNGVTKYPTEGNVVTIDAEDQWVYWVVQDLTLVDAFHPFHLHGHDFYVLAQGEGPFIPGLVKLNRNNPPRRDTVSLYGNGYAVIAFKTDNPGSWLFHCHIAWHASQGLAMQLIERPGDLSTLMEGEVDGLNKTCNAWVPFYNSPAQADDEQDDSGI</sequence>
<dbReference type="PROSITE" id="PS00079">
    <property type="entry name" value="MULTICOPPER_OXIDASE1"/>
    <property type="match status" value="1"/>
</dbReference>
<keyword evidence="12" id="KW-1185">Reference proteome</keyword>
<dbReference type="InterPro" id="IPR011707">
    <property type="entry name" value="Cu-oxidase-like_N"/>
</dbReference>
<dbReference type="CDD" id="cd13880">
    <property type="entry name" value="CuRO_2_MaLCC_like"/>
    <property type="match status" value="1"/>
</dbReference>
<dbReference type="GO" id="GO:0016491">
    <property type="term" value="F:oxidoreductase activity"/>
    <property type="evidence" value="ECO:0007669"/>
    <property type="project" value="UniProtKB-KW"/>
</dbReference>
<dbReference type="GO" id="GO:0005507">
    <property type="term" value="F:copper ion binding"/>
    <property type="evidence" value="ECO:0007669"/>
    <property type="project" value="InterPro"/>
</dbReference>
<comment type="similarity">
    <text evidence="1">Belongs to the multicopper oxidase family.</text>
</comment>
<feature type="domain" description="Plastocyanin-like" evidence="9">
    <location>
        <begin position="391"/>
        <end position="509"/>
    </location>
</feature>
<dbReference type="InterPro" id="IPR001117">
    <property type="entry name" value="Cu-oxidase_2nd"/>
</dbReference>
<dbReference type="SUPFAM" id="SSF49503">
    <property type="entry name" value="Cupredoxins"/>
    <property type="match status" value="3"/>
</dbReference>
<reference evidence="11" key="1">
    <citation type="submission" date="2021-03" db="EMBL/GenBank/DDBJ databases">
        <title>Revisited historic fungal species revealed as producer of novel bioactive compounds through whole genome sequencing and comparative genomics.</title>
        <authorList>
            <person name="Vignolle G.A."/>
            <person name="Hochenegger N."/>
            <person name="Mach R.L."/>
            <person name="Mach-Aigner A.R."/>
            <person name="Javad Rahimi M."/>
            <person name="Salim K.A."/>
            <person name="Chan C.M."/>
            <person name="Lim L.B.L."/>
            <person name="Cai F."/>
            <person name="Druzhinina I.S."/>
            <person name="U'Ren J.M."/>
            <person name="Derntl C."/>
        </authorList>
    </citation>
    <scope>NUCLEOTIDE SEQUENCE</scope>
    <source>
        <strain evidence="11">TUCIM 5799</strain>
    </source>
</reference>
<keyword evidence="3" id="KW-0677">Repeat</keyword>
<comment type="caution">
    <text evidence="11">The sequence shown here is derived from an EMBL/GenBank/DDBJ whole genome shotgun (WGS) entry which is preliminary data.</text>
</comment>
<keyword evidence="6" id="KW-0325">Glycoprotein</keyword>
<gene>
    <name evidence="11" type="ORF">JX265_010003</name>
</gene>
<evidence type="ECO:0000256" key="4">
    <source>
        <dbReference type="ARBA" id="ARBA00023002"/>
    </source>
</evidence>
<keyword evidence="7" id="KW-0732">Signal</keyword>
<dbReference type="Pfam" id="PF07731">
    <property type="entry name" value="Cu-oxidase_2"/>
    <property type="match status" value="1"/>
</dbReference>
<dbReference type="Pfam" id="PF00394">
    <property type="entry name" value="Cu-oxidase"/>
    <property type="match status" value="1"/>
</dbReference>
<proteinExistence type="inferred from homology"/>
<feature type="domain" description="Plastocyanin-like" evidence="10">
    <location>
        <begin position="75"/>
        <end position="116"/>
    </location>
</feature>
<dbReference type="PANTHER" id="PTHR11709">
    <property type="entry name" value="MULTI-COPPER OXIDASE"/>
    <property type="match status" value="1"/>
</dbReference>
<organism evidence="11 12">
    <name type="scientific">Neoarthrinium moseri</name>
    <dbReference type="NCBI Taxonomy" id="1658444"/>
    <lineage>
        <taxon>Eukaryota</taxon>
        <taxon>Fungi</taxon>
        <taxon>Dikarya</taxon>
        <taxon>Ascomycota</taxon>
        <taxon>Pezizomycotina</taxon>
        <taxon>Sordariomycetes</taxon>
        <taxon>Xylariomycetidae</taxon>
        <taxon>Amphisphaeriales</taxon>
        <taxon>Apiosporaceae</taxon>
        <taxon>Neoarthrinium</taxon>
    </lineage>
</organism>
<feature type="domain" description="Plastocyanin-like" evidence="10">
    <location>
        <begin position="120"/>
        <end position="147"/>
    </location>
</feature>
<dbReference type="Gene3D" id="2.60.40.420">
    <property type="entry name" value="Cupredoxins - blue copper proteins"/>
    <property type="match status" value="4"/>
</dbReference>
<evidence type="ECO:0000256" key="5">
    <source>
        <dbReference type="ARBA" id="ARBA00023008"/>
    </source>
</evidence>
<evidence type="ECO:0000259" key="8">
    <source>
        <dbReference type="Pfam" id="PF00394"/>
    </source>
</evidence>
<evidence type="ECO:0000256" key="2">
    <source>
        <dbReference type="ARBA" id="ARBA00022723"/>
    </source>
</evidence>
<keyword evidence="4" id="KW-0560">Oxidoreductase</keyword>
<evidence type="ECO:0008006" key="13">
    <source>
        <dbReference type="Google" id="ProtNLM"/>
    </source>
</evidence>
<evidence type="ECO:0000256" key="1">
    <source>
        <dbReference type="ARBA" id="ARBA00010609"/>
    </source>
</evidence>
<protein>
    <recommendedName>
        <fullName evidence="13">Laccase</fullName>
    </recommendedName>
</protein>
<dbReference type="InterPro" id="IPR008972">
    <property type="entry name" value="Cupredoxin"/>
</dbReference>
<evidence type="ECO:0000256" key="3">
    <source>
        <dbReference type="ARBA" id="ARBA00022737"/>
    </source>
</evidence>
<keyword evidence="5" id="KW-0186">Copper</keyword>
<dbReference type="Pfam" id="PF07732">
    <property type="entry name" value="Cu-oxidase_3"/>
    <property type="match status" value="2"/>
</dbReference>
<dbReference type="PROSITE" id="PS00080">
    <property type="entry name" value="MULTICOPPER_OXIDASE2"/>
    <property type="match status" value="1"/>
</dbReference>
<feature type="signal peptide" evidence="7">
    <location>
        <begin position="1"/>
        <end position="21"/>
    </location>
</feature>
<dbReference type="PANTHER" id="PTHR11709:SF71">
    <property type="entry name" value="OXIDOREDUCTASE TPCJ"/>
    <property type="match status" value="1"/>
</dbReference>
<evidence type="ECO:0000313" key="12">
    <source>
        <dbReference type="Proteomes" id="UP000829685"/>
    </source>
</evidence>
<dbReference type="EMBL" id="JAFIMR010000032">
    <property type="protein sequence ID" value="KAI1860079.1"/>
    <property type="molecule type" value="Genomic_DNA"/>
</dbReference>
<dbReference type="FunFam" id="2.60.40.420:FF:000038">
    <property type="entry name" value="Extracellular dihydrogeodin oxidase/laccase"/>
    <property type="match status" value="1"/>
</dbReference>
<accession>A0A9P9WF39</accession>
<dbReference type="CDD" id="cd13901">
    <property type="entry name" value="CuRO_3_MaLCC_like"/>
    <property type="match status" value="1"/>
</dbReference>
<dbReference type="InterPro" id="IPR002355">
    <property type="entry name" value="Cu_oxidase_Cu_BS"/>
</dbReference>
<dbReference type="InterPro" id="IPR045087">
    <property type="entry name" value="Cu-oxidase_fam"/>
</dbReference>
<evidence type="ECO:0000256" key="7">
    <source>
        <dbReference type="SAM" id="SignalP"/>
    </source>
</evidence>
<feature type="chain" id="PRO_5040106169" description="Laccase" evidence="7">
    <location>
        <begin position="22"/>
        <end position="548"/>
    </location>
</feature>
<evidence type="ECO:0000256" key="6">
    <source>
        <dbReference type="ARBA" id="ARBA00023180"/>
    </source>
</evidence>
<dbReference type="Proteomes" id="UP000829685">
    <property type="component" value="Unassembled WGS sequence"/>
</dbReference>
<evidence type="ECO:0000259" key="10">
    <source>
        <dbReference type="Pfam" id="PF07732"/>
    </source>
</evidence>
<name>A0A9P9WF39_9PEZI</name>
<evidence type="ECO:0000313" key="11">
    <source>
        <dbReference type="EMBL" id="KAI1860079.1"/>
    </source>
</evidence>
<evidence type="ECO:0000259" key="9">
    <source>
        <dbReference type="Pfam" id="PF07731"/>
    </source>
</evidence>
<keyword evidence="2" id="KW-0479">Metal-binding</keyword>
<dbReference type="InterPro" id="IPR033138">
    <property type="entry name" value="Cu_oxidase_CS"/>
</dbReference>